<gene>
    <name evidence="1" type="ORF">AM587_10003894</name>
</gene>
<organism evidence="1 2">
    <name type="scientific">Phytophthora nicotianae</name>
    <name type="common">Potato buckeye rot agent</name>
    <name type="synonym">Phytophthora parasitica</name>
    <dbReference type="NCBI Taxonomy" id="4792"/>
    <lineage>
        <taxon>Eukaryota</taxon>
        <taxon>Sar</taxon>
        <taxon>Stramenopiles</taxon>
        <taxon>Oomycota</taxon>
        <taxon>Peronosporomycetes</taxon>
        <taxon>Peronosporales</taxon>
        <taxon>Peronosporaceae</taxon>
        <taxon>Phytophthora</taxon>
    </lineage>
</organism>
<evidence type="ECO:0000313" key="1">
    <source>
        <dbReference type="EMBL" id="KUF84382.1"/>
    </source>
</evidence>
<comment type="caution">
    <text evidence="1">The sequence shown here is derived from an EMBL/GenBank/DDBJ whole genome shotgun (WGS) entry which is preliminary data.</text>
</comment>
<sequence length="280" mass="31755">MAIRKTIEELPADAIPCDGPLMYHQDKHVSPDGRLFTVHPTTGTIEVATPTDNHQYYAWCNAKQRLSNGSIIDMDKITGFYRLNKGDGRVLIRALVAYYFVERLSDPDGMRAHLIDSNEPISPGNLRWVTADEQTRLRMNKLRSKVGTNKSSDKEDIDLTAYKEFHGYVVKTDGTEVIKHTKRNGFKNIAIRVGSDGYHNVTLTINRQQKCYRLNRLIAMIHHSESKELSSDIVIDHIDGNILNNAFSNLTIVDHVENVRRGNSATNFIKVDPSSMLIQY</sequence>
<dbReference type="EMBL" id="LNFO01002898">
    <property type="protein sequence ID" value="KUF84382.1"/>
    <property type="molecule type" value="Genomic_DNA"/>
</dbReference>
<dbReference type="Gene3D" id="3.90.75.20">
    <property type="match status" value="1"/>
</dbReference>
<proteinExistence type="predicted"/>
<dbReference type="AlphaFoldDB" id="A0A0W8CK16"/>
<name>A0A0W8CK16_PHYNI</name>
<dbReference type="SUPFAM" id="SSF54060">
    <property type="entry name" value="His-Me finger endonucleases"/>
    <property type="match status" value="1"/>
</dbReference>
<reference evidence="1 2" key="1">
    <citation type="submission" date="2015-11" db="EMBL/GenBank/DDBJ databases">
        <title>Genomes and virulence difference between two physiological races of Phytophthora nicotianae.</title>
        <authorList>
            <person name="Liu H."/>
            <person name="Ma X."/>
            <person name="Yu H."/>
            <person name="Fang D."/>
            <person name="Li Y."/>
            <person name="Wang X."/>
            <person name="Wang W."/>
            <person name="Dong Y."/>
            <person name="Xiao B."/>
        </authorList>
    </citation>
    <scope>NUCLEOTIDE SEQUENCE [LARGE SCALE GENOMIC DNA]</scope>
    <source>
        <strain evidence="2">race 0</strain>
    </source>
</reference>
<evidence type="ECO:0000313" key="2">
    <source>
        <dbReference type="Proteomes" id="UP000052943"/>
    </source>
</evidence>
<accession>A0A0W8CK16</accession>
<protein>
    <submittedName>
        <fullName evidence="1">Uncharacterized protein</fullName>
    </submittedName>
</protein>
<dbReference type="Proteomes" id="UP000052943">
    <property type="component" value="Unassembled WGS sequence"/>
</dbReference>
<dbReference type="InterPro" id="IPR044925">
    <property type="entry name" value="His-Me_finger_sf"/>
</dbReference>